<name>A0A1Y5SPR6_9RHOB</name>
<dbReference type="SUPFAM" id="SSF53649">
    <property type="entry name" value="Alkaline phosphatase-like"/>
    <property type="match status" value="1"/>
</dbReference>
<evidence type="ECO:0000313" key="1">
    <source>
        <dbReference type="EMBL" id="SLN45533.1"/>
    </source>
</evidence>
<dbReference type="InterPro" id="IPR017850">
    <property type="entry name" value="Alkaline_phosphatase_core_sf"/>
</dbReference>
<accession>A0A1Y5SPR6</accession>
<dbReference type="Gene3D" id="3.40.720.10">
    <property type="entry name" value="Alkaline Phosphatase, subunit A"/>
    <property type="match status" value="1"/>
</dbReference>
<gene>
    <name evidence="1" type="ORF">PSJ8397_02388</name>
</gene>
<dbReference type="Proteomes" id="UP000193623">
    <property type="component" value="Unassembled WGS sequence"/>
</dbReference>
<reference evidence="1 2" key="1">
    <citation type="submission" date="2017-03" db="EMBL/GenBank/DDBJ databases">
        <authorList>
            <person name="Afonso C.L."/>
            <person name="Miller P.J."/>
            <person name="Scott M.A."/>
            <person name="Spackman E."/>
            <person name="Goraichik I."/>
            <person name="Dimitrov K.M."/>
            <person name="Suarez D.L."/>
            <person name="Swayne D.E."/>
        </authorList>
    </citation>
    <scope>NUCLEOTIDE SEQUENCE [LARGE SCALE GENOMIC DNA]</scope>
    <source>
        <strain evidence="1 2">CECT 8397</strain>
    </source>
</reference>
<protein>
    <recommendedName>
        <fullName evidence="3">Sulfatase</fullName>
    </recommendedName>
</protein>
<evidence type="ECO:0000313" key="2">
    <source>
        <dbReference type="Proteomes" id="UP000193623"/>
    </source>
</evidence>
<evidence type="ECO:0008006" key="3">
    <source>
        <dbReference type="Google" id="ProtNLM"/>
    </source>
</evidence>
<dbReference type="AlphaFoldDB" id="A0A1Y5SPR6"/>
<sequence length="98" mass="11780">MVRNGTPGKRWWTRPFDHFKQTYHPLQYEEEGGRARGMINRHFIAREEDYSMARTFQRGIEFLDQNGQADNWFLQLECFDPHEPFAAPEAYREHYPTG</sequence>
<dbReference type="EMBL" id="FWFT01000003">
    <property type="protein sequence ID" value="SLN45533.1"/>
    <property type="molecule type" value="Genomic_DNA"/>
</dbReference>
<keyword evidence="2" id="KW-1185">Reference proteome</keyword>
<organism evidence="1 2">
    <name type="scientific">Pseudooctadecabacter jejudonensis</name>
    <dbReference type="NCBI Taxonomy" id="1391910"/>
    <lineage>
        <taxon>Bacteria</taxon>
        <taxon>Pseudomonadati</taxon>
        <taxon>Pseudomonadota</taxon>
        <taxon>Alphaproteobacteria</taxon>
        <taxon>Rhodobacterales</taxon>
        <taxon>Paracoccaceae</taxon>
        <taxon>Pseudooctadecabacter</taxon>
    </lineage>
</organism>
<proteinExistence type="predicted"/>